<dbReference type="PANTHER" id="PTHR43775:SF51">
    <property type="entry name" value="INACTIVE PHENOLPHTHIOCEROL SYNTHESIS POLYKETIDE SYNTHASE TYPE I PKS1-RELATED"/>
    <property type="match status" value="1"/>
</dbReference>
<dbReference type="InterPro" id="IPR057326">
    <property type="entry name" value="KR_dom"/>
</dbReference>
<dbReference type="Gene3D" id="3.40.47.10">
    <property type="match status" value="5"/>
</dbReference>
<dbReference type="Pfam" id="PF00698">
    <property type="entry name" value="Acyl_transf_1"/>
    <property type="match status" value="5"/>
</dbReference>
<dbReference type="PROSITE" id="PS52019">
    <property type="entry name" value="PKS_MFAS_DH"/>
    <property type="match status" value="2"/>
</dbReference>
<dbReference type="GO" id="GO:0004315">
    <property type="term" value="F:3-oxoacyl-[acyl-carrier-protein] synthase activity"/>
    <property type="evidence" value="ECO:0007669"/>
    <property type="project" value="InterPro"/>
</dbReference>
<dbReference type="Gene3D" id="3.10.129.110">
    <property type="entry name" value="Polyketide synthase dehydratase"/>
    <property type="match status" value="2"/>
</dbReference>
<dbReference type="GO" id="GO:0033068">
    <property type="term" value="P:macrolide biosynthetic process"/>
    <property type="evidence" value="ECO:0007669"/>
    <property type="project" value="UniProtKB-ARBA"/>
</dbReference>
<dbReference type="Pfam" id="PF18369">
    <property type="entry name" value="PKS_DE"/>
    <property type="match status" value="1"/>
</dbReference>
<comment type="catalytic activity">
    <reaction evidence="9">
        <text>6 (S)-methylmalonyl-CoA + propanoyl-CoA + 6 NADPH + 12 H(+) = 6-deoxyerythronolide B + 6 CO2 + 6 NADP(+) + 7 CoA + H2O</text>
        <dbReference type="Rhea" id="RHEA:23068"/>
        <dbReference type="ChEBI" id="CHEBI:15377"/>
        <dbReference type="ChEBI" id="CHEBI:15378"/>
        <dbReference type="ChEBI" id="CHEBI:16089"/>
        <dbReference type="ChEBI" id="CHEBI:16526"/>
        <dbReference type="ChEBI" id="CHEBI:57287"/>
        <dbReference type="ChEBI" id="CHEBI:57327"/>
        <dbReference type="ChEBI" id="CHEBI:57392"/>
        <dbReference type="ChEBI" id="CHEBI:57783"/>
        <dbReference type="ChEBI" id="CHEBI:58349"/>
        <dbReference type="EC" id="2.3.1.94"/>
    </reaction>
</comment>
<dbReference type="FunFam" id="3.40.366.10:FF:000002">
    <property type="entry name" value="Probable polyketide synthase 2"/>
    <property type="match status" value="2"/>
</dbReference>
<dbReference type="InterPro" id="IPR050091">
    <property type="entry name" value="PKS_NRPS_Biosynth_Enz"/>
</dbReference>
<sequence>MPTSQENKLRDYLKRVTAELAETRDRLDEARGRESEPIAVVGMACRYPGGVSSPDGLWELVTAGVDAIGELPGGRGWDLGALAGHQGGFLRGADEFDPGFFGISPREALAMDPQQRVLLEVAWEAVEHARIDVTGLRGSRAGVFVGAGPSGYGSDAAAVPDGAEGHLLTGGSGAVLSGRIAYTLGFTGPAVTVDTACSSSLVAVHLAVQALRRGECATALAGGVTVMALPTAFQEFAKQGGLAADGRCRAFGAGADGTGWGEGVGVLVLERLSQARAAGHRVLAVIRGSAVNSDGASNGLTAPSGAAQRRVIHQALAAAGLSGDQVDAVEAHGTGTTLGDPIEAHALLATYGRGRSGDPLWLGSVKSNIGHTQAAAGVAGMIKMIQALRVGVLPRTLHADQPSPDVDWASGRVELLTDNRPWPSTGNPRRAAVSAFGVGGTNAHVVLESAPETEAPEDTGTVPASGPVSWLLSGRTAASLPRQAAGLLAGIGSDADPLAVAAALATTRAALPHRTAVVGETAADLLDGLRAIAGGDPSPLVVPPAVATTGKLAFLFSGQGAQRAGMGSGLYATEPVFAAALDELCGHLDELTGQDVRAAMFAGDAGDAENTADAEEGATLLDRTDLTQVVLFAFEVAAYRLLVSKGLRPDHLLGHSIGELAAAHVAGVFDVADACRLVAARGALMRTTGPGAMVSIAAAEDAVRELLDSDEVGIAAVNGPAATVVSGAVDAVAEVARRAAELGYRTKRLRVEHAFHSAHMDAVLEEFRRVAESITYHPAQLPIVSGLTGETATDAQLRSADYWVTHIRDTVRFGAGVRHLADAGVRRFVELGPSAALANLVDAAVDDAVVVPVSRVDSAEPVGLAAALARLHVVGTRVDWAAHYAGVAPADVPVHSFSRERFWLPSAPARPDAGLWDALNGLDAAELGRVLGADDDQRRSLDTALPLLTRWLDTRREQAAVAEWTYRLTWEHLPTPGGSPTGTWAVVGHDDEATAHVEAALRGAGAHPVRATADDLAALDDLHGVVSLLALDETAHPGTPSLPAGLAANTALAQAVTQLDAPVPLWLLTRGAVGTSRSDAPTADSQATTWGLGHVIALEAPDRWGGLIDLPAEWDERTGRTLAACLASATDSRLALRPTGVFGQRITRFRPTAPSTGWTRGTTLITGGSGALAASTARWLADHGAEHLLLASRRGPDAPGAAALAAELEAKGVQVTTAACDTADRDQLAALLRAVPAEKPLTAVVHTAGVLDDGVLGALSPERLAAVLRPKVDTARHLDELTREHPVTAFVLFSSLAATAGSAGQANYAAANAALDALAQRRAAEGLPATSVAWGPWAGAGMAADDTVAERLRRAGTPAMEPTAACTALHAAVACGEPVAVVADIDWARFVPASAPAKARAFFTPLGSELPAAEQATPGTDWAGLRGADRVAALTTLVRAHAAAVLGHDGPDRVEASLSFRENGFDSLTAVEFRNRLTAATGLRLTPTLVFDFPTPAELVAHLDGLLGGRETPAEAAPAVAVVADDPIAIVGIGCRFPGGADTPEAFWRLIADGVDALGPFPADRGWPTTGGDHARVGGFLADAASFDAAFFGISPREALAMDPQQRLLLHTSWEALERAGLDPAGLRGGRVGVFIGTNGQDYPALLARAEDDLGGHAATGNAASVVSGRIAYALGLHGPAITVDTACSASLVALHLAAESLRRGECDLALAGGATVMSTPAAFVEFARQGGLAADGRCKPFGAGADGTGWGEGAGVLAVERLSDARRLGHPVLAVVRGSAINSDGASNGLTAPNGPAQQRVIADALRRAGLTPADVDVVEAHGTGTALGDPIEAQALLAAYGQDRAEPLWIGSVKSNIGHTQAAAGVAGVIKLVLAMSAGVAPRSLHADEVSPHVDWAAGAVRVLADSRPWPAGDRPRRGAVSAFGVSGTNAHVIIEGVDPDPTPAAVDRPAVWVLSGRTDDALRAQAGRLLDAVDGSSTQDIAFSLATTRTAFPSRGAVAGSNREELLAGLRAVRDGGPGPLVGTASPVGRLAVVFPGQGAQRVDMGKQLHAAFPVFAEAFDEVAAHVDTRLRRPLREVIAGPDLHDTEFTQPALFAVEVALHRLLLSWGLRPDVLAGHSIGEIAAAHVAGVLDLPSAAELVVARGRLMQDLPTGGAMVSVTAPESEVLALLDGTGVDIAAVNGPNAVVLSGPDDAVARVADALAARGHRTKQLRVSHAFHSALMEPALDRFRAVLDGLTFAAPTIPVISAVTGREAAFDADYWITHARHAVRFADALTTLQEHGATHVVEAGPGGALSAMAAEVVPGAVAVPLLRGTDDEPALVRTALAKLHVSGVALDWRAVFAADNPRRVALPTYAFQGERFWPRLRPSAEDHGLGYGVHWQRITGEASAGGRWLVLDPDLAEAMAARGVEVVDDGQDATGVLYAPGRAADVPRTLGELAQAGVSAPLWCVTRSAVALGGEDVDPEQAAVWGLGRVAALEVGVRWGGLIDLPADTDDIDQLIAALAGTEDQVVVRGAARYGRRITRAAASGATWTPRGTALVTGGTGGIGAEVARWLARGGAEHVVLASRSGRDAPGAEALVTELGDLGARVTVVACDLADRAAVDALVAEATADGEPIRSVFHAAGVAIDAPVTELDADGLAEVFAAKALGAAHLDAALGDVDAFVLFSSVAAAWGSGGQAAYAAANAYLDGLAARRRARGATATSVAWGPWAEVGMATRDGAADRLTRRGVRLLPPGTALAALGSALADDVTGLVVADVDWDRFAPVFTSSRPSPLLAELVEAPEPAAEDTGFAAGLAAMTPPERLRHTLDLVRREAAAVLGHTGTGAVGRDSSFQSLGFDSLLAVEFRTALAARTGLDLPVSLVFDHPTPAALAEHLLTGVTGPAAVATTAAAVSDDPVVIVGMSCRFPGGVDSPEQLWDLVAAGGDAVGGFPTDRGWDLAGLHDPNPDAPGKTTASAGGFVLGAAEFDAPFFGMSPREALATDPQQRLVLETAWEAFERAGIVPAALRGSDTAVFVGAGASGYGSGVTEVPEGAEGYLMTGGAGSVLSGRVAYALGLEGPAVTVDTACSSSLVALHLACRALAQGEASLALAGGVTVMATPGAFIEFSRQRGLADDGRCKSFAAAADGTGWAEGAGMLVLERLSDARRNGHAVLAVVRGSAINSDGASNGLTAPSGPAQQRVIRQALANAGLTAADVDVVEAHGTGTRLGDPIEAQALLATYGQDRAEPLWLGSVKSNLGHTQAAAGVAGIIKVVHAMRHATLPRTLHVDAPTPHVDWSSGAIRLLEQARPWDVDRPRRAAVSAFGVSGTNAHVILEEPVTLEEAEPAPMPPQADHPALVPVSGRTPQALRDNAARLLDLLAEQPTTTPADLAAQLAATRSVFENRAVVRADDRAGLGSGLRALVEGSTSPHVVTGTADADRTVAFVFSGQGAQRAGMGERLHAAHPVFAAAFDEVCAELDRHLDRPLREVVFGGGDLVDQTGYTQAALFAVEVALVRLLESWGVRPDYVGGHSIGELTAAHVAGVLDLADAAELVAARGRLMQALPAGGAMVAVRADEDEVVPLLVDGVSIAAVNGPGAVVVSGAADAVARVVDRVRELGRKTTALRVSHAFHSALMEPMLAEFRAVAARLTYRKPVLPVVSNLTGRLVTGDDLRTADYWVDHVRGTVRFADGVRALAAAGVDCFLEVGPDAVLAAAIGSAVDDRDELLVAATLRRDRDEDAALSATVARLHVGGVPVDLAALTGPARGGVRLPTYAFQRKHYWLAATPAISADQEPTGRELLPGAVTIAGDGGAVLTHHLSTRAHPWLTGHRVSGRVLFPGTGFLDLAFTAADRVGAARIEEFVLAAPLVLDEDAQLQVSVGARDTTGARTAQVHSRRGPEHPWVHHGSAILTDAQATPAFDLAEWPPPGAEPVDTADVYDRFAARGVDYAPPFTGLRAVWRRGEELFAEVELADTAGVDGFGLHPALLDSALHALDFAAGDGTPDRRLPYAWTGVDLHATGATGLRVRLAPTGRETTFAVQAADLTGRPVFAAESLVLRVAPDEVEVPAAPAEAQQAPARPTASAPAAERVVPDEEALLAIVLAEAAAVLGYDSAEEIRPKRTFSDLGFTSLTAVELRNALTTAVGIRLPATLVFDHPTPLALARHLRAELLGEDDTPRVSAPGRASTTDDPIVIVGMGCRYPGGADSPAALWELVDTGTDAITTLPADRGWDLEALYDPDPDTPGTCYAREGGFLHDASLFDPGFFGISPREAVAMDPQQRLLLETSWEALERAGIDPETLRGTQTGVFAGVTYQDYTTVLLSAKDSAEGFLGTGNSPSVLSGRIAYTLGLEGPAVTVDTACSSSLVALHWACHSLRQGDCSLALAGGVTVMATPGSLIEFSRQRALAPDGRSKAFSADADGASWGEGAGMVVLERLSDARRNNHPVLAVVRGSAVNSDGASNGLTAPNGPSQQRVIRRALANAGLSAAEVDLVEAHGTGTTLGDPIEAQALLATYGREHPEDRPLWLGSVKSNIGHPQAAAGVAGVIKVVEAIRHARMPRTLHAGEPSPHVDWTAGAVRLLADARPWDSAGRPRRGAVSSFGMSGTNAHVILEQPTDEPVDQPTAAEPVPLGGPTPFLLSARTAAALRGQAELLAAAVDGAGELSDLAHSLRSTRALFEHRAVLVGADADEVRAGARVLAAGEQADSVVTGMADLAGKTVFVFPGQGAQWAGMATELLATSPVFAESIDACEQALSAYVDWSLRDVLAQGAEPLERLDVVQPVLFAVMVSLARLWQAHGVRPAAVLGHSQGEIAAAHVAGALSLDDAARVVALRSKALLALSGHGGMVSLQVSRADAEDLIGGWGERVSIAAVNGPAGTVVSGDADALDELVAECERTGTRARRVPVDYASHSAHVERIEAELLDVLDGLEPTAPTIPFYSTVDDAWVDSAVFDAGYWYRNLRRTVRFEDGTRALLARGFDVFVEVSPHPVLTMAVQQTAESVDVDGEPAVVGSLRRDEGSPARFLRSVAEAHVRGVPVDFTALTQGRRVELATYPFQRTRFWPTPGTPADTTAVVDAVSAEFWRSVAQADADDLSRRLGVAPDTPLHELVPALADWRRRQEEQHTVEEWGYRVRWQPVRDQRATPAGTWLAVVPAAFDGDPWVASVLASLSEAGVALTPLVVGSPDRAALADELAGHDFDGVLSLLALDESPDTAEPALPAGLVGTLTLVQALDDAGAAAPVWCVTREAVAPREVDRVASVAQALVWGFGRVVALESPARWGGLLDLPAEPDHRAGERVAAALAGSDEDQLSVRSSGTFARRLVRAPGRTLRATAWRPTGTTLITGGTGALGGHLARHLASAGAEHLLLLSRSGPDAAGAEELAADLRALGAAVTIARCDACDRDALARVLAEVPERFPLRAVVHAAGVLDDGVVESLTPDRLAGVVAPKWTAAWNLHELTGDLDAFVLFASTAGVWGGPGQANYAAANAALDALAEHRAGLGLPATSIAWGPWGEEGMAGNAAVAERQRKGGIHALPRALALDVLLAAVSSGVPSLTVAGVDWSVYAPAFTALRPSPLLAGLPEAVAAVEAAAARPGGAPTGLRERVAGLTGADRERAVLEVVREQAAAVLGHPGADAVEPRRAFSDLGFDSLTSVDLRNRLAAATGLRLPSTLVFDHPTATALARHLRGLIGDETAGATEVVETAGAPVAEVDGDPVVIVGMACRFPGGVSSPEELWELVRTGTDAIGPLPTDRGWPLEALAGEGGSDAREGGFLSDASWFDAGFFGISPREALAMDPQQRLVLECAWEALERAGIDPATLRGTDAGVFAGSNGQDYTSLLVASREVGEGHLMTGNAASVLSGRVAYVLGLQGPAVTVDTACSSSLVALHWAVRAIQRGECSLALAGGVTVMATPGSLVEFSRQGGLATDGRCKAFSDDADGTGWSEGVGMLVVERQSDAQRLGHQVLAVVRGSAINSDGASNGLTAPNGPSQERVIRRALADAGLTTSDVDVVEAHGTGTRLGDPIEAQALLATYGQNRSEPLWLGSVKSNIGHTQAAAGVAGVIKVVQAMRHGVLPASLHVSRPTGEVDWESGAVEVLTESRTWAVDRPRRAGVSSFGISGTNAHVILEQAPAEQRPAPRTGTSDAVVPWLVSAREPAAVDLLATHLRGVPGSAADLGWSLATTRGALDERAVYLGADTDELRGAPAVRGRVSGEGRVAVLFSGQGAQRPGMTAALSARFPVFAAALDEVCAHFDLPLAEALRTGDGLDATEVTQPALFAHEVALFRLVESWGVTPEVLLGHSIGGITAAHVAGVWSLADACALVAARGRLMGALPAGGAMVSVQATEAEVAPLLTGRVSIAAVNGPRSVVVSGAAEDVEAVAAELAGQGRKTKRLAVSHAFHSPLMDPVLAEFREVAAGLTYHEPTIPVISDHTGAPVTTELADPDYWVRHLRHAVRFADAVSIALNRGVDTFAEVGPRPVLSSAVHEVVEAAGRTATVAPLAREGVSEDRAVLAGVGALWVAGVEVDWTPVFDGLDARRVDLPTYPFQRERFWPTPATPTGDVTAAGLGSADHPLLGAVVALADGGHVLSGRLSVQAQPWLADHRVLGQVLFPGTGFVELALRAGELSGAEGLDELTITAPLVLPDHGAVQVQVVVDGDDVRVHSRRDDFGDWTLHATGVLARDLPEPVGLDQWPPAGAEPVDVSRFYADYALGGFEYGPVFQGLTAAWRTPTAAYVEVELPSGDAGDFGVHPALLDAVLQGLVFVSGGGARVPFSWDRVALHAVGARHLRARIAATAEDVVSLDAVDATGAPVLSVGAVVMREVSRERLSTADPLLEVAWREFEPTGDPAAEVRTLHVSGGDPLTELSRVLAVVQEHLDGDSAARLVVVTRGGVAVDDGVSVGAQPVDIAGAAVWGLLRSAGNEQPGRVAVIDTDGDVPEALLTCGEPQAAVRGGRCFTPTLTRVVEQPALPEGGWRAVHDDSGSLDGISTTAAEPRPLAPGEVRVSVRATGLNFRDVLTVLGMYPGEPAPLGLEGAGVVSEVGAGVTAFAVGDRVLGMFPAALATTAVADARMLAPIPEGCSFADAATVPIAYLSAYYALHDLAGLTAGERVLVHAAAGGVGMAAVQLARHWGAEVIGTASPAKHDAVRALGLADDAIASSRTTEFADRFAPVDVVLNSLAGEFVDASLRLLAPGGRFVELGKTDVRDPAGVRYRAFDLVEAGPERTGEMLAEVMGLLRDGRVGVLPATTWHPRELPAAFRYMAAARHTGKVVVGIPAPLGAGPVLITGGTGGIGSRLARHLVDRHGVRDLVLLSRTGGADDLVAELAVAGASTRVFACDVTDRAALAEVVARVGDLTAVFHTAGVVDDATTGGLTPERLAAVVRPKLDGARWLHELTLGMDLGAFVVFSGAAGLLGGPGQGNYAAANTALDALARHRHALGLPATALAWGPWTTEFGMTSALGDTDVRRMARGGLRPLSAAEGMAMLDAALVSARTELVPMKVDAAALRDHPDQVPALLRGLVPTARGRTRAVAAAGAPAVPLADRLAEQAPEQRVETLLDLVTSEAAAVLGHASADRVDPERSFNELGFDSLTAVELRNRLGAATGVRLPATLVFDHPTAVELVAQLLLELVGDPADAAPEAGPGVVDVTEAEIEAADPDALFALLDRELEA</sequence>
<feature type="domain" description="Carrier" evidence="15">
    <location>
        <begin position="1432"/>
        <end position="1507"/>
    </location>
</feature>
<comment type="subunit">
    <text evidence="12">Homodimer. Erythronolide synthase is composed of EryAI, EryAII and EryAIII multimodular (2 modules) polypeptides each coding for a functional synthase subunit which participates in 2 of the six FAS-like elongation steps required for formation of the polyketide. Module 1, 2, 3, 4, 5, and 6 participating in biosynthesis steps 1, 2, 3, 4, 5, and 6, respectively.</text>
</comment>
<evidence type="ECO:0000259" key="15">
    <source>
        <dbReference type="PROSITE" id="PS50075"/>
    </source>
</evidence>
<feature type="active site" description="Proton acceptor; for dehydratase activity" evidence="14">
    <location>
        <position position="6605"/>
    </location>
</feature>
<keyword evidence="8" id="KW-0012">Acyltransferase</keyword>
<dbReference type="Gene3D" id="6.10.140.1830">
    <property type="match status" value="2"/>
</dbReference>
<dbReference type="SMART" id="SM00827">
    <property type="entry name" value="PKS_AT"/>
    <property type="match status" value="5"/>
</dbReference>
<dbReference type="PANTHER" id="PTHR43775">
    <property type="entry name" value="FATTY ACID SYNTHASE"/>
    <property type="match status" value="1"/>
</dbReference>
<evidence type="ECO:0000256" key="1">
    <source>
        <dbReference type="ARBA" id="ARBA00001957"/>
    </source>
</evidence>
<dbReference type="Gene3D" id="3.90.180.10">
    <property type="entry name" value="Medium-chain alcohol dehydrogenases, catalytic domain"/>
    <property type="match status" value="1"/>
</dbReference>
<evidence type="ECO:0000256" key="3">
    <source>
        <dbReference type="ARBA" id="ARBA00022553"/>
    </source>
</evidence>
<feature type="domain" description="Carrier" evidence="15">
    <location>
        <begin position="5613"/>
        <end position="5688"/>
    </location>
</feature>
<accession>A0A1Q9LNZ2</accession>
<dbReference type="Pfam" id="PF08990">
    <property type="entry name" value="Docking"/>
    <property type="match status" value="1"/>
</dbReference>
<dbReference type="SMART" id="SM00826">
    <property type="entry name" value="PKS_DH"/>
    <property type="match status" value="2"/>
</dbReference>
<dbReference type="Gene3D" id="3.30.70.3290">
    <property type="match status" value="5"/>
</dbReference>
<keyword evidence="7" id="KW-0511">Multifunctional enzyme</keyword>
<keyword evidence="3" id="KW-0597">Phosphoprotein</keyword>
<organism evidence="18 19">
    <name type="scientific">Actinokineospora bangkokensis</name>
    <dbReference type="NCBI Taxonomy" id="1193682"/>
    <lineage>
        <taxon>Bacteria</taxon>
        <taxon>Bacillati</taxon>
        <taxon>Actinomycetota</taxon>
        <taxon>Actinomycetes</taxon>
        <taxon>Pseudonocardiales</taxon>
        <taxon>Pseudonocardiaceae</taxon>
        <taxon>Actinokineospora</taxon>
    </lineage>
</organism>
<dbReference type="InterPro" id="IPR049900">
    <property type="entry name" value="PKS_mFAS_DH"/>
</dbReference>
<dbReference type="RefSeq" id="WP_075974676.1">
    <property type="nucleotide sequence ID" value="NZ_MKQR01000009.1"/>
</dbReference>
<feature type="active site" description="Proton donor; for dehydratase activity" evidence="14">
    <location>
        <position position="3981"/>
    </location>
</feature>
<evidence type="ECO:0000256" key="10">
    <source>
        <dbReference type="ARBA" id="ARBA00060158"/>
    </source>
</evidence>
<dbReference type="SUPFAM" id="SSF101173">
    <property type="entry name" value="Docking domain B of the erythromycin polyketide synthase (DEBS)"/>
    <property type="match status" value="1"/>
</dbReference>
<evidence type="ECO:0000256" key="9">
    <source>
        <dbReference type="ARBA" id="ARBA00052442"/>
    </source>
</evidence>
<dbReference type="SMART" id="SM00823">
    <property type="entry name" value="PKS_PP"/>
    <property type="match status" value="5"/>
</dbReference>
<protein>
    <recommendedName>
        <fullName evidence="13">6-deoxyerythronolide-B synthase</fullName>
        <ecNumber evidence="13">2.3.1.94</ecNumber>
    </recommendedName>
</protein>
<dbReference type="InterPro" id="IPR020841">
    <property type="entry name" value="PKS_Beta-ketoAc_synthase_dom"/>
</dbReference>
<dbReference type="EC" id="2.3.1.94" evidence="13"/>
<keyword evidence="5" id="KW-0677">Repeat</keyword>
<evidence type="ECO:0000256" key="8">
    <source>
        <dbReference type="ARBA" id="ARBA00023315"/>
    </source>
</evidence>
<gene>
    <name evidence="18" type="ORF">BJP25_16165</name>
</gene>
<feature type="region of interest" description="N-terminal hotdog fold" evidence="14">
    <location>
        <begin position="3790"/>
        <end position="3910"/>
    </location>
</feature>
<feature type="domain" description="Ketosynthase family 3 (KS3)" evidence="16">
    <location>
        <begin position="35"/>
        <end position="449"/>
    </location>
</feature>
<dbReference type="NCBIfam" id="NF045894">
    <property type="entry name" value="PKS_plus_SDR"/>
    <property type="match status" value="2"/>
</dbReference>
<comment type="cofactor">
    <cofactor evidence="1">
        <name>pantetheine 4'-phosphate</name>
        <dbReference type="ChEBI" id="CHEBI:47942"/>
    </cofactor>
</comment>
<feature type="domain" description="Carrier" evidence="15">
    <location>
        <begin position="7561"/>
        <end position="7636"/>
    </location>
</feature>
<dbReference type="EMBL" id="MKQR01000009">
    <property type="protein sequence ID" value="OLR93777.1"/>
    <property type="molecule type" value="Genomic_DNA"/>
</dbReference>
<dbReference type="InterPro" id="IPR001227">
    <property type="entry name" value="Ac_transferase_dom_sf"/>
</dbReference>
<dbReference type="SUPFAM" id="SSF47336">
    <property type="entry name" value="ACP-like"/>
    <property type="match status" value="5"/>
</dbReference>
<comment type="caution">
    <text evidence="18">The sequence shown here is derived from an EMBL/GenBank/DDBJ whole genome shotgun (WGS) entry which is preliminary data.</text>
</comment>
<keyword evidence="19" id="KW-1185">Reference proteome</keyword>
<evidence type="ECO:0000313" key="19">
    <source>
        <dbReference type="Proteomes" id="UP000186040"/>
    </source>
</evidence>
<dbReference type="InterPro" id="IPR020806">
    <property type="entry name" value="PKS_PP-bd"/>
</dbReference>
<dbReference type="PROSITE" id="PS00606">
    <property type="entry name" value="KS3_1"/>
    <property type="match status" value="5"/>
</dbReference>
<dbReference type="Pfam" id="PF14765">
    <property type="entry name" value="PS-DH"/>
    <property type="match status" value="2"/>
</dbReference>
<evidence type="ECO:0000313" key="18">
    <source>
        <dbReference type="EMBL" id="OLR93777.1"/>
    </source>
</evidence>
<dbReference type="PROSITE" id="PS00012">
    <property type="entry name" value="PHOSPHOPANTETHEINE"/>
    <property type="match status" value="2"/>
</dbReference>
<evidence type="ECO:0000256" key="11">
    <source>
        <dbReference type="ARBA" id="ARBA00060622"/>
    </source>
</evidence>
<dbReference type="Pfam" id="PF21089">
    <property type="entry name" value="PKS_DH_N"/>
    <property type="match status" value="2"/>
</dbReference>
<dbReference type="SUPFAM" id="SSF55048">
    <property type="entry name" value="Probable ACP-binding domain of malonyl-CoA ACP transacylase"/>
    <property type="match status" value="5"/>
</dbReference>
<dbReference type="SUPFAM" id="SSF53901">
    <property type="entry name" value="Thiolase-like"/>
    <property type="match status" value="5"/>
</dbReference>
<evidence type="ECO:0000256" key="12">
    <source>
        <dbReference type="ARBA" id="ARBA00063272"/>
    </source>
</evidence>
<feature type="domain" description="Carrier" evidence="15">
    <location>
        <begin position="4085"/>
        <end position="4163"/>
    </location>
</feature>
<dbReference type="InterPro" id="IPR013968">
    <property type="entry name" value="PKS_KR"/>
</dbReference>
<dbReference type="STRING" id="1193682.BJP25_16165"/>
<dbReference type="SMART" id="SM00829">
    <property type="entry name" value="PKS_ER"/>
    <property type="match status" value="1"/>
</dbReference>
<feature type="active site" description="Proton donor; for dehydratase activity" evidence="14">
    <location>
        <position position="6758"/>
    </location>
</feature>
<dbReference type="InterPro" id="IPR002364">
    <property type="entry name" value="Quin_OxRdtase/zeta-crystal_CS"/>
</dbReference>
<dbReference type="GO" id="GO:0047879">
    <property type="term" value="F:erythronolide synthase activity"/>
    <property type="evidence" value="ECO:0007669"/>
    <property type="project" value="UniProtKB-EC"/>
</dbReference>
<dbReference type="Pfam" id="PF00550">
    <property type="entry name" value="PP-binding"/>
    <property type="match status" value="5"/>
</dbReference>
<dbReference type="InterPro" id="IPR015083">
    <property type="entry name" value="NorB/c/GfsB-D-like_docking"/>
</dbReference>
<comment type="function">
    <text evidence="10">Involved in the biosynthesis of antibiotic erythromycin via the biosynthesis of its aglycone precursor, 6-deoxyerythronolide B (6-dEB).</text>
</comment>
<dbReference type="InterPro" id="IPR013154">
    <property type="entry name" value="ADH-like_N"/>
</dbReference>
<dbReference type="InterPro" id="IPR020843">
    <property type="entry name" value="ER"/>
</dbReference>
<reference evidence="18 19" key="1">
    <citation type="submission" date="2016-10" db="EMBL/GenBank/DDBJ databases">
        <title>The Draft Genome Sequence of Actinokineospora bangkokensis 44EHWT reveals the biosynthetic pathway of antifungal compounds Thailandins with unusual extender unit butylmalonyl-CoA.</title>
        <authorList>
            <person name="Greule A."/>
            <person name="Intra B."/>
            <person name="Flemming S."/>
            <person name="Rommel M.G."/>
            <person name="Panbangred W."/>
            <person name="Bechthold A."/>
        </authorList>
    </citation>
    <scope>NUCLEOTIDE SEQUENCE [LARGE SCALE GENOMIC DNA]</scope>
    <source>
        <strain evidence="18 19">44EHW</strain>
    </source>
</reference>
<dbReference type="InterPro" id="IPR016035">
    <property type="entry name" value="Acyl_Trfase/lysoPLipase"/>
</dbReference>
<dbReference type="Pfam" id="PF02801">
    <property type="entry name" value="Ketoacyl-synt_C"/>
    <property type="match status" value="5"/>
</dbReference>
<dbReference type="InterPro" id="IPR016036">
    <property type="entry name" value="Malonyl_transacylase_ACP-bd"/>
</dbReference>
<dbReference type="Pfam" id="PF08659">
    <property type="entry name" value="KR"/>
    <property type="match status" value="4"/>
</dbReference>
<dbReference type="InterPro" id="IPR009081">
    <property type="entry name" value="PP-bd_ACP"/>
</dbReference>
<keyword evidence="4" id="KW-0808">Transferase</keyword>
<feature type="region of interest" description="C-terminal hotdog fold" evidence="14">
    <location>
        <begin position="6700"/>
        <end position="6832"/>
    </location>
</feature>
<evidence type="ECO:0000256" key="14">
    <source>
        <dbReference type="PROSITE-ProRule" id="PRU01363"/>
    </source>
</evidence>
<dbReference type="GO" id="GO:0008270">
    <property type="term" value="F:zinc ion binding"/>
    <property type="evidence" value="ECO:0007669"/>
    <property type="project" value="InterPro"/>
</dbReference>
<dbReference type="InterPro" id="IPR014031">
    <property type="entry name" value="Ketoacyl_synth_C"/>
</dbReference>
<feature type="domain" description="Ketosynthase family 3 (KS3)" evidence="16">
    <location>
        <begin position="1525"/>
        <end position="1939"/>
    </location>
</feature>
<evidence type="ECO:0000259" key="16">
    <source>
        <dbReference type="PROSITE" id="PS52004"/>
    </source>
</evidence>
<comment type="pathway">
    <text evidence="11">Antibiotic biosynthesis; erythromycin biosynthesis.</text>
</comment>
<feature type="domain" description="Ketosynthase family 3 (KS3)" evidence="16">
    <location>
        <begin position="5711"/>
        <end position="6129"/>
    </location>
</feature>
<dbReference type="PROSITE" id="PS50075">
    <property type="entry name" value="CARRIER"/>
    <property type="match status" value="5"/>
</dbReference>
<dbReference type="CDD" id="cd05195">
    <property type="entry name" value="enoyl_red"/>
    <property type="match status" value="1"/>
</dbReference>
<dbReference type="InterPro" id="IPR049551">
    <property type="entry name" value="PKS_DH_C"/>
</dbReference>
<dbReference type="SMART" id="SM00822">
    <property type="entry name" value="PKS_KR"/>
    <property type="match status" value="4"/>
</dbReference>
<dbReference type="SMART" id="SM00825">
    <property type="entry name" value="PKS_KS"/>
    <property type="match status" value="5"/>
</dbReference>
<feature type="domain" description="PKS/mFAS DH" evidence="17">
    <location>
        <begin position="3790"/>
        <end position="4059"/>
    </location>
</feature>
<dbReference type="Gene3D" id="3.40.366.10">
    <property type="entry name" value="Malonyl-Coenzyme A Acyl Carrier Protein, domain 2"/>
    <property type="match status" value="5"/>
</dbReference>
<evidence type="ECO:0000256" key="5">
    <source>
        <dbReference type="ARBA" id="ARBA00022737"/>
    </source>
</evidence>
<dbReference type="InterPro" id="IPR014030">
    <property type="entry name" value="Ketoacyl_synth_N"/>
</dbReference>
<dbReference type="GO" id="GO:0004312">
    <property type="term" value="F:fatty acid synthase activity"/>
    <property type="evidence" value="ECO:0007669"/>
    <property type="project" value="TreeGrafter"/>
</dbReference>
<dbReference type="SUPFAM" id="SSF50129">
    <property type="entry name" value="GroES-like"/>
    <property type="match status" value="1"/>
</dbReference>
<feature type="domain" description="Ketosynthase family 3 (KS3)" evidence="16">
    <location>
        <begin position="4182"/>
        <end position="4608"/>
    </location>
</feature>
<dbReference type="InterPro" id="IPR036299">
    <property type="entry name" value="Polyketide_synth_docking_sf"/>
</dbReference>
<feature type="active site" description="Proton acceptor; for dehydratase activity" evidence="14">
    <location>
        <position position="3822"/>
    </location>
</feature>
<dbReference type="Pfam" id="PF16197">
    <property type="entry name" value="KAsynt_C_assoc"/>
    <property type="match status" value="5"/>
</dbReference>
<dbReference type="InterPro" id="IPR006162">
    <property type="entry name" value="Ppantetheine_attach_site"/>
</dbReference>
<dbReference type="InterPro" id="IPR014043">
    <property type="entry name" value="Acyl_transferase_dom"/>
</dbReference>
<dbReference type="GO" id="GO:0016491">
    <property type="term" value="F:oxidoreductase activity"/>
    <property type="evidence" value="ECO:0007669"/>
    <property type="project" value="InterPro"/>
</dbReference>
<dbReference type="CDD" id="cd08956">
    <property type="entry name" value="KR_3_FAS_SDR_x"/>
    <property type="match status" value="1"/>
</dbReference>
<evidence type="ECO:0000256" key="7">
    <source>
        <dbReference type="ARBA" id="ARBA00023268"/>
    </source>
</evidence>
<dbReference type="InterPro" id="IPR036291">
    <property type="entry name" value="NAD(P)-bd_dom_sf"/>
</dbReference>
<dbReference type="SUPFAM" id="SSF51735">
    <property type="entry name" value="NAD(P)-binding Rossmann-fold domains"/>
    <property type="match status" value="9"/>
</dbReference>
<dbReference type="Gene3D" id="3.40.50.720">
    <property type="entry name" value="NAD(P)-binding Rossmann-like Domain"/>
    <property type="match status" value="4"/>
</dbReference>
<dbReference type="InterPro" id="IPR016039">
    <property type="entry name" value="Thiolase-like"/>
</dbReference>
<dbReference type="PROSITE" id="PS52004">
    <property type="entry name" value="KS3_2"/>
    <property type="match status" value="5"/>
</dbReference>
<dbReference type="InterPro" id="IPR018201">
    <property type="entry name" value="Ketoacyl_synth_AS"/>
</dbReference>
<dbReference type="SUPFAM" id="SSF52151">
    <property type="entry name" value="FabD/lysophospholipase-like"/>
    <property type="match status" value="5"/>
</dbReference>
<evidence type="ECO:0000259" key="17">
    <source>
        <dbReference type="PROSITE" id="PS52019"/>
    </source>
</evidence>
<dbReference type="InterPro" id="IPR041618">
    <property type="entry name" value="PKS_DE"/>
</dbReference>
<feature type="domain" description="Ketosynthase family 3 (KS3)" evidence="16">
    <location>
        <begin position="2904"/>
        <end position="3327"/>
    </location>
</feature>
<dbReference type="Pfam" id="PF08240">
    <property type="entry name" value="ADH_N"/>
    <property type="match status" value="1"/>
</dbReference>
<feature type="domain" description="Carrier" evidence="15">
    <location>
        <begin position="2814"/>
        <end position="2889"/>
    </location>
</feature>
<dbReference type="InterPro" id="IPR049552">
    <property type="entry name" value="PKS_DH_N"/>
</dbReference>
<evidence type="ECO:0000256" key="4">
    <source>
        <dbReference type="ARBA" id="ARBA00022679"/>
    </source>
</evidence>
<keyword evidence="6" id="KW-0045">Antibiotic biosynthesis</keyword>
<dbReference type="Proteomes" id="UP000186040">
    <property type="component" value="Unassembled WGS sequence"/>
</dbReference>
<dbReference type="Pfam" id="PF00109">
    <property type="entry name" value="ketoacyl-synt"/>
    <property type="match status" value="5"/>
</dbReference>
<name>A0A1Q9LNZ2_9PSEU</name>
<dbReference type="InterPro" id="IPR011032">
    <property type="entry name" value="GroES-like_sf"/>
</dbReference>
<dbReference type="InterPro" id="IPR036736">
    <property type="entry name" value="ACP-like_sf"/>
</dbReference>
<evidence type="ECO:0000256" key="2">
    <source>
        <dbReference type="ARBA" id="ARBA00022450"/>
    </source>
</evidence>
<keyword evidence="2" id="KW-0596">Phosphopantetheine</keyword>
<evidence type="ECO:0000256" key="6">
    <source>
        <dbReference type="ARBA" id="ARBA00023194"/>
    </source>
</evidence>
<proteinExistence type="predicted"/>
<dbReference type="SMART" id="SM01294">
    <property type="entry name" value="PKS_PP_betabranch"/>
    <property type="match status" value="5"/>
</dbReference>
<dbReference type="FunFam" id="1.10.1200.10:FF:000007">
    <property type="entry name" value="Probable polyketide synthase pks17"/>
    <property type="match status" value="4"/>
</dbReference>
<dbReference type="InterPro" id="IPR020807">
    <property type="entry name" value="PKS_DH"/>
</dbReference>
<dbReference type="GO" id="GO:0031177">
    <property type="term" value="F:phosphopantetheine binding"/>
    <property type="evidence" value="ECO:0007669"/>
    <property type="project" value="InterPro"/>
</dbReference>
<dbReference type="GO" id="GO:0006633">
    <property type="term" value="P:fatty acid biosynthetic process"/>
    <property type="evidence" value="ECO:0007669"/>
    <property type="project" value="InterPro"/>
</dbReference>
<dbReference type="PROSITE" id="PS01162">
    <property type="entry name" value="QOR_ZETA_CRYSTAL"/>
    <property type="match status" value="1"/>
</dbReference>
<evidence type="ECO:0000256" key="13">
    <source>
        <dbReference type="ARBA" id="ARBA00066981"/>
    </source>
</evidence>
<feature type="domain" description="PKS/mFAS DH" evidence="17">
    <location>
        <begin position="6574"/>
        <end position="6832"/>
    </location>
</feature>
<feature type="region of interest" description="N-terminal hotdog fold" evidence="14">
    <location>
        <begin position="6574"/>
        <end position="6689"/>
    </location>
</feature>
<dbReference type="FunFam" id="3.40.47.10:FF:000019">
    <property type="entry name" value="Polyketide synthase type I"/>
    <property type="match status" value="5"/>
</dbReference>
<feature type="region of interest" description="C-terminal hotdog fold" evidence="14">
    <location>
        <begin position="3922"/>
        <end position="4059"/>
    </location>
</feature>
<dbReference type="Gene3D" id="1.10.1200.10">
    <property type="entry name" value="ACP-like"/>
    <property type="match status" value="5"/>
</dbReference>
<dbReference type="InterPro" id="IPR042104">
    <property type="entry name" value="PKS_dehydratase_sf"/>
</dbReference>
<dbReference type="Pfam" id="PF13602">
    <property type="entry name" value="ADH_zinc_N_2"/>
    <property type="match status" value="1"/>
</dbReference>
<dbReference type="CDD" id="cd00833">
    <property type="entry name" value="PKS"/>
    <property type="match status" value="5"/>
</dbReference>
<dbReference type="CDD" id="cd08952">
    <property type="entry name" value="KR_1_SDR_x"/>
    <property type="match status" value="3"/>
</dbReference>
<dbReference type="InterPro" id="IPR032821">
    <property type="entry name" value="PKS_assoc"/>
</dbReference>